<evidence type="ECO:0000259" key="1">
    <source>
        <dbReference type="PROSITE" id="PS50181"/>
    </source>
</evidence>
<sequence length="169" mass="19465">MANHLPLELLYQIAEHLDSTGVPLRPYALVCRAWQLVFESLIYKSLKLHVHSRNFGTGRNGVTRHFSEPIETTTPNDIRSHVKGISLAQFNAITSTPRRRNFVRDITYRIVVPYHIYDYRAKLIPGPVAKYTKNNPIRVVNDKAFKYGVIKLFESLQSWEIAFVSNSSH</sequence>
<name>A0ABR4G126_9EURO</name>
<proteinExistence type="predicted"/>
<evidence type="ECO:0000313" key="2">
    <source>
        <dbReference type="EMBL" id="KAL2789228.1"/>
    </source>
</evidence>
<dbReference type="InterPro" id="IPR001810">
    <property type="entry name" value="F-box_dom"/>
</dbReference>
<dbReference type="PROSITE" id="PS50181">
    <property type="entry name" value="FBOX"/>
    <property type="match status" value="1"/>
</dbReference>
<gene>
    <name evidence="2" type="ORF">BJX66DRAFT_307252</name>
</gene>
<evidence type="ECO:0000313" key="3">
    <source>
        <dbReference type="Proteomes" id="UP001610563"/>
    </source>
</evidence>
<accession>A0ABR4G126</accession>
<dbReference type="EMBL" id="JBFTWV010000067">
    <property type="protein sequence ID" value="KAL2789228.1"/>
    <property type="molecule type" value="Genomic_DNA"/>
</dbReference>
<keyword evidence="3" id="KW-1185">Reference proteome</keyword>
<feature type="domain" description="F-box" evidence="1">
    <location>
        <begin position="1"/>
        <end position="46"/>
    </location>
</feature>
<comment type="caution">
    <text evidence="2">The sequence shown here is derived from an EMBL/GenBank/DDBJ whole genome shotgun (WGS) entry which is preliminary data.</text>
</comment>
<reference evidence="2 3" key="1">
    <citation type="submission" date="2024-07" db="EMBL/GenBank/DDBJ databases">
        <title>Section-level genome sequencing and comparative genomics of Aspergillus sections Usti and Cavernicolus.</title>
        <authorList>
            <consortium name="Lawrence Berkeley National Laboratory"/>
            <person name="Nybo J.L."/>
            <person name="Vesth T.C."/>
            <person name="Theobald S."/>
            <person name="Frisvad J.C."/>
            <person name="Larsen T.O."/>
            <person name="Kjaerboelling I."/>
            <person name="Rothschild-Mancinelli K."/>
            <person name="Lyhne E.K."/>
            <person name="Kogle M.E."/>
            <person name="Barry K."/>
            <person name="Clum A."/>
            <person name="Na H."/>
            <person name="Ledsgaard L."/>
            <person name="Lin J."/>
            <person name="Lipzen A."/>
            <person name="Kuo A."/>
            <person name="Riley R."/>
            <person name="Mondo S."/>
            <person name="Labutti K."/>
            <person name="Haridas S."/>
            <person name="Pangalinan J."/>
            <person name="Salamov A.A."/>
            <person name="Simmons B.A."/>
            <person name="Magnuson J.K."/>
            <person name="Chen J."/>
            <person name="Drula E."/>
            <person name="Henrissat B."/>
            <person name="Wiebenga A."/>
            <person name="Lubbers R.J."/>
            <person name="Gomes A.C."/>
            <person name="Makela M.R."/>
            <person name="Stajich J."/>
            <person name="Grigoriev I.V."/>
            <person name="Mortensen U.H."/>
            <person name="De Vries R.P."/>
            <person name="Baker S.E."/>
            <person name="Andersen M.R."/>
        </authorList>
    </citation>
    <scope>NUCLEOTIDE SEQUENCE [LARGE SCALE GENOMIC DNA]</scope>
    <source>
        <strain evidence="2 3">CBS 209.92</strain>
    </source>
</reference>
<organism evidence="2 3">
    <name type="scientific">Aspergillus keveii</name>
    <dbReference type="NCBI Taxonomy" id="714993"/>
    <lineage>
        <taxon>Eukaryota</taxon>
        <taxon>Fungi</taxon>
        <taxon>Dikarya</taxon>
        <taxon>Ascomycota</taxon>
        <taxon>Pezizomycotina</taxon>
        <taxon>Eurotiomycetes</taxon>
        <taxon>Eurotiomycetidae</taxon>
        <taxon>Eurotiales</taxon>
        <taxon>Aspergillaceae</taxon>
        <taxon>Aspergillus</taxon>
        <taxon>Aspergillus subgen. Nidulantes</taxon>
    </lineage>
</organism>
<dbReference type="Proteomes" id="UP001610563">
    <property type="component" value="Unassembled WGS sequence"/>
</dbReference>
<protein>
    <recommendedName>
        <fullName evidence="1">F-box domain-containing protein</fullName>
    </recommendedName>
</protein>